<dbReference type="AlphaFoldDB" id="A0A1U7CUU6"/>
<feature type="region of interest" description="Disordered" evidence="1">
    <location>
        <begin position="63"/>
        <end position="82"/>
    </location>
</feature>
<dbReference type="OrthoDB" id="230178at2"/>
<feature type="compositionally biased region" description="Polar residues" evidence="1">
    <location>
        <begin position="63"/>
        <end position="81"/>
    </location>
</feature>
<dbReference type="RefSeq" id="WP_076349022.1">
    <property type="nucleotide sequence ID" value="NZ_CP019082.1"/>
</dbReference>
<dbReference type="KEGG" id="pbor:BSF38_04276"/>
<name>A0A1U7CUU6_9BACT</name>
<dbReference type="EMBL" id="CP019082">
    <property type="protein sequence ID" value="APW62724.1"/>
    <property type="molecule type" value="Genomic_DNA"/>
</dbReference>
<protein>
    <submittedName>
        <fullName evidence="2">Uncharacterized protein</fullName>
    </submittedName>
</protein>
<sequence>MGIMRRGSSRPGSVRRSRLQGPEVLESRQLLASNIAGYLSPYIPSDLYVRNPITNQREFVSAQSLQRPNDPNGPLVSNQGKIVSGKDRAGNEYTITVHGPGQVIVTDTTPNDGALDDDIATIQIVGSNIRSTYVTGSTVASARTLTNGVVKFNQLIAAQGVKSIQLNGFDLTSSVSPAQSAATGIFLHGGVQTLQFHDIVGIFDQSTGAAPYQITIGDPNVPLKVKPSIYLDSIYNSVFDSTSDTIPTTPITTPYVQFSINGTVQNFSIVSATQSAVAPNYIAGSQDGTVETWSGYPVSGPPPAAYQFFYNIVGTTGRTSLQALAVDNLKVRGSAKNFTAQKNTTPFTSSESGLRYLRRATFGGNADAVALDVNGNIGDLTFKKGLGDPTGVYTASATVPSTSETGTATQTQLLPATNYGIPAGSTGYPAAGDLGGVVRARNIRSIRAKAADVHLITAQNPDFVSLNQPSTPDYVVQPGTAMTNTAITTDGSINHVNVTGNLLNSEIKTGFNYQTYLQGLQGTRRASRIASYKQNGDLVNSVVSATYIPANGVYNQATGTAGRGQIRGHVRGFAYGTGGRTALGNYGAGVFARSKIGRLPVSP</sequence>
<evidence type="ECO:0000256" key="1">
    <source>
        <dbReference type="SAM" id="MobiDB-lite"/>
    </source>
</evidence>
<accession>A0A1U7CUU6</accession>
<organism evidence="2 3">
    <name type="scientific">Paludisphaera borealis</name>
    <dbReference type="NCBI Taxonomy" id="1387353"/>
    <lineage>
        <taxon>Bacteria</taxon>
        <taxon>Pseudomonadati</taxon>
        <taxon>Planctomycetota</taxon>
        <taxon>Planctomycetia</taxon>
        <taxon>Isosphaerales</taxon>
        <taxon>Isosphaeraceae</taxon>
        <taxon>Paludisphaera</taxon>
    </lineage>
</organism>
<evidence type="ECO:0000313" key="2">
    <source>
        <dbReference type="EMBL" id="APW62724.1"/>
    </source>
</evidence>
<evidence type="ECO:0000313" key="3">
    <source>
        <dbReference type="Proteomes" id="UP000186309"/>
    </source>
</evidence>
<proteinExistence type="predicted"/>
<feature type="region of interest" description="Disordered" evidence="1">
    <location>
        <begin position="1"/>
        <end position="21"/>
    </location>
</feature>
<dbReference type="Proteomes" id="UP000186309">
    <property type="component" value="Chromosome"/>
</dbReference>
<feature type="compositionally biased region" description="Low complexity" evidence="1">
    <location>
        <begin position="1"/>
        <end position="12"/>
    </location>
</feature>
<gene>
    <name evidence="2" type="ORF">BSF38_04276</name>
</gene>
<keyword evidence="3" id="KW-1185">Reference proteome</keyword>
<reference evidence="3" key="1">
    <citation type="submission" date="2016-12" db="EMBL/GenBank/DDBJ databases">
        <title>Comparative genomics of four Isosphaeraceae planctomycetes: a common pool of plasmids and glycoside hydrolase genes.</title>
        <authorList>
            <person name="Ivanova A."/>
        </authorList>
    </citation>
    <scope>NUCLEOTIDE SEQUENCE [LARGE SCALE GENOMIC DNA]</scope>
    <source>
        <strain evidence="3">PX4</strain>
    </source>
</reference>